<feature type="region of interest" description="Disordered" evidence="7">
    <location>
        <begin position="1"/>
        <end position="33"/>
    </location>
</feature>
<feature type="transmembrane region" description="Helical" evidence="8">
    <location>
        <begin position="314"/>
        <end position="339"/>
    </location>
</feature>
<evidence type="ECO:0000256" key="2">
    <source>
        <dbReference type="ARBA" id="ARBA00022448"/>
    </source>
</evidence>
<dbReference type="SUPFAM" id="SSF103473">
    <property type="entry name" value="MFS general substrate transporter"/>
    <property type="match status" value="1"/>
</dbReference>
<dbReference type="EMBL" id="CP133762">
    <property type="protein sequence ID" value="WMX44541.1"/>
    <property type="molecule type" value="Genomic_DNA"/>
</dbReference>
<feature type="compositionally biased region" description="Low complexity" evidence="7">
    <location>
        <begin position="1"/>
        <end position="11"/>
    </location>
</feature>
<sequence>MAAPIRPPAADARPEQPGSDRQTGTAPQPRDAARRTGLLGRPRWFTTLFLTDVWERFSFYGMTAVLVLYATEDTASGGLGLAAGDAGILFGAYMAAVFLSSLPGGWIGDRILGTQRAVLYGGVLIALGHVSMAVPVTGSVYPGLLLIAGGTGLLKPNMAGLLAAFYDREDRAGRDAGFAVFYMSVQVSALISPLVVGALGEGVNWHLGFGVAALGMGAGLLQYARGIRHFGEIGRAPERAATPAERSRVLRVAVAAVTVVVVAYGTDIALGTFRMPHVMILVGLLAVASPAICFWRLLRNPLLTAVERVRVRTYIWLFLVSAVFWALFLQAGSAFSLFAKHSTDREVFGRTLPASWFQSAIPLFVLIIAPVFAWLWTRAGDRLSTAAKYAVGMGATATAYLVMASAATLAADGAQVSPLWLLVAFLLLAAGEVSFGPVGMSASTAIAPATFVSQMVGLFWLSGALGGGIGANALKVSGDRVPGPGFFLGLAAAALATGAVLLLLRRPLTRRLGV</sequence>
<evidence type="ECO:0000256" key="8">
    <source>
        <dbReference type="SAM" id="Phobius"/>
    </source>
</evidence>
<evidence type="ECO:0000256" key="5">
    <source>
        <dbReference type="ARBA" id="ARBA00022989"/>
    </source>
</evidence>
<organism evidence="9 10">
    <name type="scientific">Streptomyces roseicoloratus</name>
    <dbReference type="NCBI Taxonomy" id="2508722"/>
    <lineage>
        <taxon>Bacteria</taxon>
        <taxon>Bacillati</taxon>
        <taxon>Actinomycetota</taxon>
        <taxon>Actinomycetes</taxon>
        <taxon>Kitasatosporales</taxon>
        <taxon>Streptomycetaceae</taxon>
        <taxon>Streptomyces</taxon>
    </lineage>
</organism>
<proteinExistence type="predicted"/>
<evidence type="ECO:0000256" key="3">
    <source>
        <dbReference type="ARBA" id="ARBA00022475"/>
    </source>
</evidence>
<dbReference type="Proteomes" id="UP001250858">
    <property type="component" value="Chromosome"/>
</dbReference>
<comment type="subcellular location">
    <subcellularLocation>
        <location evidence="1">Cell membrane</location>
        <topology evidence="1">Multi-pass membrane protein</topology>
    </subcellularLocation>
</comment>
<keyword evidence="6 8" id="KW-0472">Membrane</keyword>
<keyword evidence="5 8" id="KW-1133">Transmembrane helix</keyword>
<feature type="transmembrane region" description="Helical" evidence="8">
    <location>
        <begin position="451"/>
        <end position="474"/>
    </location>
</feature>
<keyword evidence="2" id="KW-0813">Transport</keyword>
<feature type="transmembrane region" description="Helical" evidence="8">
    <location>
        <begin position="144"/>
        <end position="166"/>
    </location>
</feature>
<dbReference type="RefSeq" id="WP_128980920.1">
    <property type="nucleotide sequence ID" value="NZ_CP133762.1"/>
</dbReference>
<keyword evidence="10" id="KW-1185">Reference proteome</keyword>
<evidence type="ECO:0000256" key="4">
    <source>
        <dbReference type="ARBA" id="ARBA00022692"/>
    </source>
</evidence>
<feature type="transmembrane region" description="Helical" evidence="8">
    <location>
        <begin position="486"/>
        <end position="504"/>
    </location>
</feature>
<dbReference type="PANTHER" id="PTHR23517:SF15">
    <property type="entry name" value="PROTON-DEPENDENT OLIGOPEPTIDE FAMILY TRANSPORT PROTEIN"/>
    <property type="match status" value="1"/>
</dbReference>
<feature type="transmembrane region" description="Helical" evidence="8">
    <location>
        <begin position="249"/>
        <end position="266"/>
    </location>
</feature>
<dbReference type="Pfam" id="PF00854">
    <property type="entry name" value="PTR2"/>
    <property type="match status" value="1"/>
</dbReference>
<dbReference type="PANTHER" id="PTHR23517">
    <property type="entry name" value="RESISTANCE PROTEIN MDTM, PUTATIVE-RELATED-RELATED"/>
    <property type="match status" value="1"/>
</dbReference>
<dbReference type="InterPro" id="IPR050171">
    <property type="entry name" value="MFS_Transporters"/>
</dbReference>
<dbReference type="CDD" id="cd17346">
    <property type="entry name" value="MFS_DtpA_like"/>
    <property type="match status" value="1"/>
</dbReference>
<feature type="transmembrane region" description="Helical" evidence="8">
    <location>
        <begin position="278"/>
        <end position="298"/>
    </location>
</feature>
<feature type="transmembrane region" description="Helical" evidence="8">
    <location>
        <begin position="178"/>
        <end position="199"/>
    </location>
</feature>
<feature type="transmembrane region" description="Helical" evidence="8">
    <location>
        <begin position="44"/>
        <end position="68"/>
    </location>
</feature>
<evidence type="ECO:0000313" key="9">
    <source>
        <dbReference type="EMBL" id="WMX44541.1"/>
    </source>
</evidence>
<feature type="transmembrane region" description="Helical" evidence="8">
    <location>
        <begin position="88"/>
        <end position="106"/>
    </location>
</feature>
<evidence type="ECO:0000256" key="1">
    <source>
        <dbReference type="ARBA" id="ARBA00004651"/>
    </source>
</evidence>
<dbReference type="InterPro" id="IPR005279">
    <property type="entry name" value="Dipep/tripep_permease"/>
</dbReference>
<gene>
    <name evidence="9" type="ORF">RGF97_06305</name>
</gene>
<keyword evidence="3" id="KW-1003">Cell membrane</keyword>
<feature type="transmembrane region" description="Helical" evidence="8">
    <location>
        <begin position="389"/>
        <end position="411"/>
    </location>
</feature>
<dbReference type="InterPro" id="IPR018456">
    <property type="entry name" value="PTR2_symporter_CS"/>
</dbReference>
<dbReference type="Gene3D" id="1.20.1250.20">
    <property type="entry name" value="MFS general substrate transporter like domains"/>
    <property type="match status" value="1"/>
</dbReference>
<protein>
    <submittedName>
        <fullName evidence="9">Peptide MFS transporter</fullName>
    </submittedName>
</protein>
<dbReference type="InterPro" id="IPR036259">
    <property type="entry name" value="MFS_trans_sf"/>
</dbReference>
<feature type="transmembrane region" description="Helical" evidence="8">
    <location>
        <begin position="359"/>
        <end position="377"/>
    </location>
</feature>
<feature type="transmembrane region" description="Helical" evidence="8">
    <location>
        <begin position="205"/>
        <end position="224"/>
    </location>
</feature>
<reference evidence="9 10" key="1">
    <citation type="submission" date="2023-09" db="EMBL/GenBank/DDBJ databases">
        <title>Complete genome of Streptomyces roseicoloratus T14.</title>
        <authorList>
            <person name="Bashizi T."/>
            <person name="Kim M.-J."/>
            <person name="Lee G."/>
            <person name="Tagele S.B."/>
            <person name="Shin J.-H."/>
        </authorList>
    </citation>
    <scope>NUCLEOTIDE SEQUENCE [LARGE SCALE GENOMIC DNA]</scope>
    <source>
        <strain evidence="9 10">T14</strain>
    </source>
</reference>
<dbReference type="NCBIfam" id="TIGR00924">
    <property type="entry name" value="yjdL_sub1_fam"/>
    <property type="match status" value="1"/>
</dbReference>
<keyword evidence="4 8" id="KW-0812">Transmembrane</keyword>
<accession>A0ABY9RQR5</accession>
<dbReference type="PROSITE" id="PS01022">
    <property type="entry name" value="PTR2_1"/>
    <property type="match status" value="1"/>
</dbReference>
<name>A0ABY9RQR5_9ACTN</name>
<feature type="transmembrane region" description="Helical" evidence="8">
    <location>
        <begin position="118"/>
        <end position="138"/>
    </location>
</feature>
<feature type="transmembrane region" description="Helical" evidence="8">
    <location>
        <begin position="417"/>
        <end position="439"/>
    </location>
</feature>
<evidence type="ECO:0000256" key="7">
    <source>
        <dbReference type="SAM" id="MobiDB-lite"/>
    </source>
</evidence>
<evidence type="ECO:0000313" key="10">
    <source>
        <dbReference type="Proteomes" id="UP001250858"/>
    </source>
</evidence>
<dbReference type="InterPro" id="IPR000109">
    <property type="entry name" value="POT_fam"/>
</dbReference>
<evidence type="ECO:0000256" key="6">
    <source>
        <dbReference type="ARBA" id="ARBA00023136"/>
    </source>
</evidence>